<protein>
    <submittedName>
        <fullName evidence="1">Uncharacterized protein</fullName>
    </submittedName>
</protein>
<proteinExistence type="predicted"/>
<dbReference type="Proteomes" id="UP001235939">
    <property type="component" value="Chromosome 18"/>
</dbReference>
<evidence type="ECO:0000313" key="2">
    <source>
        <dbReference type="Proteomes" id="UP001235939"/>
    </source>
</evidence>
<dbReference type="EMBL" id="CP092880">
    <property type="protein sequence ID" value="UYV79904.1"/>
    <property type="molecule type" value="Genomic_DNA"/>
</dbReference>
<evidence type="ECO:0000313" key="1">
    <source>
        <dbReference type="EMBL" id="UYV79904.1"/>
    </source>
</evidence>
<gene>
    <name evidence="1" type="ORF">LAZ67_18001016</name>
</gene>
<name>A0ABY6LFF4_9ARAC</name>
<sequence length="269" mass="30018">MTLVTVYRISGSDGIRAELVAAKTHLAPVRRISIPRLELCAAVLLTRLITHILTVVRLDLGTIVCWTDATIVLAWIKTIARTLPTFVGKRVSKIQTSRQIQEWRHVPSGENPAELSSRGVLGSMIGSSRLWWKGLGWFILSRDQWPKIPTISGTAFSVGLVDRVPLLVALGERFFSITTYNRVVAWILRFISNFRGGEVQSPLNPAEIKRAHVEIILAVQQHYFGKELKSLSRHKVVGGRGRILSLNSFQDEQGVLRVGGRLRRNCAPS</sequence>
<accession>A0ABY6LFF4</accession>
<dbReference type="PANTHER" id="PTHR47331">
    <property type="entry name" value="PHD-TYPE DOMAIN-CONTAINING PROTEIN"/>
    <property type="match status" value="1"/>
</dbReference>
<dbReference type="InterPro" id="IPR008042">
    <property type="entry name" value="Retrotrans_Pao"/>
</dbReference>
<reference evidence="1 2" key="1">
    <citation type="submission" date="2022-01" db="EMBL/GenBank/DDBJ databases">
        <title>A chromosomal length assembly of Cordylochernes scorpioides.</title>
        <authorList>
            <person name="Zeh D."/>
            <person name="Zeh J."/>
        </authorList>
    </citation>
    <scope>NUCLEOTIDE SEQUENCE [LARGE SCALE GENOMIC DNA]</scope>
    <source>
        <strain evidence="1">IN4F17</strain>
        <tissue evidence="1">Whole Body</tissue>
    </source>
</reference>
<organism evidence="1 2">
    <name type="scientific">Cordylochernes scorpioides</name>
    <dbReference type="NCBI Taxonomy" id="51811"/>
    <lineage>
        <taxon>Eukaryota</taxon>
        <taxon>Metazoa</taxon>
        <taxon>Ecdysozoa</taxon>
        <taxon>Arthropoda</taxon>
        <taxon>Chelicerata</taxon>
        <taxon>Arachnida</taxon>
        <taxon>Pseudoscorpiones</taxon>
        <taxon>Cheliferoidea</taxon>
        <taxon>Chernetidae</taxon>
        <taxon>Cordylochernes</taxon>
    </lineage>
</organism>
<dbReference type="Pfam" id="PF05380">
    <property type="entry name" value="Peptidase_A17"/>
    <property type="match status" value="1"/>
</dbReference>
<keyword evidence="2" id="KW-1185">Reference proteome</keyword>